<name>A0A2U2DV56_9HYPH</name>
<dbReference type="InterPro" id="IPR013196">
    <property type="entry name" value="HTH_11"/>
</dbReference>
<dbReference type="EMBL" id="QFBC01000002">
    <property type="protein sequence ID" value="PWE57079.1"/>
    <property type="molecule type" value="Genomic_DNA"/>
</dbReference>
<feature type="domain" description="Helix-turn-helix type 11" evidence="1">
    <location>
        <begin position="6"/>
        <end position="59"/>
    </location>
</feature>
<evidence type="ECO:0000313" key="4">
    <source>
        <dbReference type="Proteomes" id="UP000245252"/>
    </source>
</evidence>
<comment type="caution">
    <text evidence="3">The sequence shown here is derived from an EMBL/GenBank/DDBJ whole genome shotgun (WGS) entry which is preliminary data.</text>
</comment>
<reference evidence="3 4" key="1">
    <citation type="submission" date="2018-05" db="EMBL/GenBank/DDBJ databases">
        <title>The draft genome of strain NS-104.</title>
        <authorList>
            <person name="Hang P."/>
            <person name="Jiang J."/>
        </authorList>
    </citation>
    <scope>NUCLEOTIDE SEQUENCE [LARGE SCALE GENOMIC DNA]</scope>
    <source>
        <strain evidence="3 4">NS-104</strain>
    </source>
</reference>
<dbReference type="InterPro" id="IPR036388">
    <property type="entry name" value="WH-like_DNA-bd_sf"/>
</dbReference>
<feature type="domain" description="WYL" evidence="2">
    <location>
        <begin position="138"/>
        <end position="201"/>
    </location>
</feature>
<keyword evidence="4" id="KW-1185">Reference proteome</keyword>
<evidence type="ECO:0000259" key="2">
    <source>
        <dbReference type="Pfam" id="PF13280"/>
    </source>
</evidence>
<proteinExistence type="predicted"/>
<dbReference type="PROSITE" id="PS52050">
    <property type="entry name" value="WYL"/>
    <property type="match status" value="1"/>
</dbReference>
<dbReference type="Pfam" id="PF08279">
    <property type="entry name" value="HTH_11"/>
    <property type="match status" value="1"/>
</dbReference>
<dbReference type="InterPro" id="IPR026881">
    <property type="entry name" value="WYL_dom"/>
</dbReference>
<accession>A0A2U2DV56</accession>
<dbReference type="Pfam" id="PF13280">
    <property type="entry name" value="WYL"/>
    <property type="match status" value="1"/>
</dbReference>
<dbReference type="OrthoDB" id="9807255at2"/>
<dbReference type="Proteomes" id="UP000245252">
    <property type="component" value="Unassembled WGS sequence"/>
</dbReference>
<dbReference type="InterPro" id="IPR036390">
    <property type="entry name" value="WH_DNA-bd_sf"/>
</dbReference>
<dbReference type="RefSeq" id="WP_109457182.1">
    <property type="nucleotide sequence ID" value="NZ_QFBC01000002.1"/>
</dbReference>
<dbReference type="PANTHER" id="PTHR34580">
    <property type="match status" value="1"/>
</dbReference>
<dbReference type="PANTHER" id="PTHR34580:SF3">
    <property type="entry name" value="PROTEIN PAFB"/>
    <property type="match status" value="1"/>
</dbReference>
<dbReference type="AlphaFoldDB" id="A0A2U2DV56"/>
<protein>
    <submittedName>
        <fullName evidence="3">Transcriptional regulator</fullName>
    </submittedName>
</protein>
<organism evidence="3 4">
    <name type="scientific">Metarhizobium album</name>
    <dbReference type="NCBI Taxonomy" id="2182425"/>
    <lineage>
        <taxon>Bacteria</taxon>
        <taxon>Pseudomonadati</taxon>
        <taxon>Pseudomonadota</taxon>
        <taxon>Alphaproteobacteria</taxon>
        <taxon>Hyphomicrobiales</taxon>
        <taxon>Rhizobiaceae</taxon>
        <taxon>Metarhizobium</taxon>
    </lineage>
</organism>
<dbReference type="InterPro" id="IPR051534">
    <property type="entry name" value="CBASS_pafABC_assoc_protein"/>
</dbReference>
<gene>
    <name evidence="3" type="ORF">DEM27_05400</name>
</gene>
<dbReference type="SUPFAM" id="SSF46785">
    <property type="entry name" value="Winged helix' DNA-binding domain"/>
    <property type="match status" value="1"/>
</dbReference>
<evidence type="ECO:0000259" key="1">
    <source>
        <dbReference type="Pfam" id="PF08279"/>
    </source>
</evidence>
<evidence type="ECO:0000313" key="3">
    <source>
        <dbReference type="EMBL" id="PWE57079.1"/>
    </source>
</evidence>
<dbReference type="Gene3D" id="1.10.10.10">
    <property type="entry name" value="Winged helix-like DNA-binding domain superfamily/Winged helix DNA-binding domain"/>
    <property type="match status" value="1"/>
</dbReference>
<sequence>MARSARMFEIIQMLRTAQAPLTAEEIARRLEVNKRTVYRDIAALQATRVPVEGAAGIGYVLRNGFDLPPLMFTPEEIEAITVGLSLIARTGDRSLEAAGANAIAKIDAVLPPPRPSVAQTHLFVSPWHAIPAAKVSMRLIRQAIREERKLKLRYRDQADSLTERIVCPLAIVYYIEGVLLAGFCELRNGFRHFRQDRIEACDVLDIDFGDTGAGLRKQWRETHDIFYYERQRGAPGKPEHDKSVMI</sequence>